<dbReference type="KEGG" id="vg:80398418"/>
<protein>
    <submittedName>
        <fullName evidence="8">Maturation protein</fullName>
    </submittedName>
</protein>
<keyword evidence="5" id="KW-1175">Viral attachment to host cell pilus</keyword>
<evidence type="ECO:0000256" key="4">
    <source>
        <dbReference type="ARBA" id="ARBA00022844"/>
    </source>
</evidence>
<reference evidence="8" key="1">
    <citation type="submission" date="2020-09" db="EMBL/GenBank/DDBJ databases">
        <title>Leviviricetes taxonomy.</title>
        <authorList>
            <person name="Stockdale S.R."/>
            <person name="Callanan J."/>
            <person name="Adriaenssens E.M."/>
            <person name="Kuhn J.H."/>
            <person name="Rumnieks J."/>
            <person name="Shkoporov A."/>
            <person name="Draper L.A."/>
            <person name="Ross P."/>
            <person name="Hill C."/>
        </authorList>
    </citation>
    <scope>NUCLEOTIDE SEQUENCE</scope>
</reference>
<dbReference type="GeneID" id="80398418"/>
<keyword evidence="3" id="KW-1161">Viral attachment to host cell</keyword>
<keyword evidence="4" id="KW-0946">Virion</keyword>
<dbReference type="EMBL" id="BK013669">
    <property type="protein sequence ID" value="DAD50936.1"/>
    <property type="molecule type" value="Genomic_RNA"/>
</dbReference>
<sequence length="380" mass="42684">MVMQNRSLQRTAHFTSSTVFMNPPRTQVTGSTSSSQMVAAKNESLQVLTKQNGDYKSPTNHSFEKVDAEFHHGWLHQELNFGSYWAITDSQGPYESVTGLSLPTQLMSQADIKALSNFNEKVRGQLDLAIDLFTRRQTGQMLADAAALSNYVRRFDPLKLKRDFKRFLLSPKRLGSKWLEFQYGWRPLAQSLYESARLATTPKRDYIRVKARGSQAATRVVTSKAGANVTTRVERESARVEFAGLIKLSDGFIQNAAQMSSMNPFSIAWELTPFSFVVDWFYDIGNYVRQAETWAVYRTGWLSGYKTTTSLSTVQSTIVTSSNTATNISSGSRTGTYRRAYKARSVLTSYPFPRPPVFTCDLGSGRLLNAAALLSQFLKR</sequence>
<dbReference type="RefSeq" id="YP_010769411.1">
    <property type="nucleotide sequence ID" value="NC_073966.1"/>
</dbReference>
<name>A0A8S5L041_9VIRU</name>
<evidence type="ECO:0000256" key="7">
    <source>
        <dbReference type="ARBA" id="ARBA00035110"/>
    </source>
</evidence>
<dbReference type="Pfam" id="PF03863">
    <property type="entry name" value="Phage_mat-A"/>
    <property type="match status" value="1"/>
</dbReference>
<proteinExistence type="inferred from homology"/>
<keyword evidence="2" id="KW-0945">Host-virus interaction</keyword>
<evidence type="ECO:0000313" key="8">
    <source>
        <dbReference type="EMBL" id="DAD50936.1"/>
    </source>
</evidence>
<dbReference type="GO" id="GO:0044423">
    <property type="term" value="C:virion component"/>
    <property type="evidence" value="ECO:0007669"/>
    <property type="project" value="UniProtKB-KW"/>
</dbReference>
<evidence type="ECO:0000313" key="9">
    <source>
        <dbReference type="Proteomes" id="UP000677313"/>
    </source>
</evidence>
<evidence type="ECO:0000256" key="3">
    <source>
        <dbReference type="ARBA" id="ARBA00022804"/>
    </source>
</evidence>
<accession>A0A8S5L041</accession>
<comment type="subcellular location">
    <subcellularLocation>
        <location evidence="1">Virion</location>
    </subcellularLocation>
</comment>
<evidence type="ECO:0000256" key="2">
    <source>
        <dbReference type="ARBA" id="ARBA00022581"/>
    </source>
</evidence>
<keyword evidence="6" id="KW-1160">Virus entry into host cell</keyword>
<dbReference type="GO" id="GO:0039666">
    <property type="term" value="P:virion attachment to host cell pilus"/>
    <property type="evidence" value="ECO:0007669"/>
    <property type="project" value="UniProtKB-KW"/>
</dbReference>
<evidence type="ECO:0000256" key="6">
    <source>
        <dbReference type="ARBA" id="ARBA00023296"/>
    </source>
</evidence>
<keyword evidence="9" id="KW-1185">Reference proteome</keyword>
<organism evidence="8 9">
    <name type="scientific">ssRNA phage SRR6253161_1</name>
    <dbReference type="NCBI Taxonomy" id="2786488"/>
    <lineage>
        <taxon>Viruses</taxon>
        <taxon>Riboviria</taxon>
        <taxon>Orthornavirae</taxon>
        <taxon>Lenarviricota</taxon>
        <taxon>Leviviricetes</taxon>
        <taxon>Norzivirales</taxon>
        <taxon>Fiersviridae</taxon>
        <taxon>Iruqauvirus</taxon>
        <taxon>Iruqauvirus pelocola</taxon>
    </lineage>
</organism>
<comment type="similarity">
    <text evidence="7">Belongs to the Leviviricetes maturation protein family.</text>
</comment>
<evidence type="ECO:0000256" key="5">
    <source>
        <dbReference type="ARBA" id="ARBA00023104"/>
    </source>
</evidence>
<evidence type="ECO:0000256" key="1">
    <source>
        <dbReference type="ARBA" id="ARBA00004328"/>
    </source>
</evidence>
<dbReference type="Proteomes" id="UP000677313">
    <property type="component" value="Segment"/>
</dbReference>
<dbReference type="InterPro" id="IPR005563">
    <property type="entry name" value="A_protein"/>
</dbReference>
<gene>
    <name evidence="8" type="primary">SRR6253161_1_3</name>
</gene>